<dbReference type="Proteomes" id="UP000092461">
    <property type="component" value="Unassembled WGS sequence"/>
</dbReference>
<keyword evidence="7" id="KW-0238">DNA-binding</keyword>
<protein>
    <recommendedName>
        <fullName evidence="11">C2H2-type domain-containing protein</fullName>
    </recommendedName>
</protein>
<dbReference type="GO" id="GO:0001227">
    <property type="term" value="F:DNA-binding transcription repressor activity, RNA polymerase II-specific"/>
    <property type="evidence" value="ECO:0007669"/>
    <property type="project" value="TreeGrafter"/>
</dbReference>
<dbReference type="SUPFAM" id="SSF57667">
    <property type="entry name" value="beta-beta-alpha zinc fingers"/>
    <property type="match status" value="3"/>
</dbReference>
<dbReference type="SMART" id="SM00355">
    <property type="entry name" value="ZnF_C2H2"/>
    <property type="match status" value="4"/>
</dbReference>
<evidence type="ECO:0000259" key="11">
    <source>
        <dbReference type="PROSITE" id="PS50157"/>
    </source>
</evidence>
<dbReference type="EMBL" id="AJWK01019755">
    <property type="status" value="NOT_ANNOTATED_CDS"/>
    <property type="molecule type" value="Genomic_DNA"/>
</dbReference>
<evidence type="ECO:0000256" key="3">
    <source>
        <dbReference type="ARBA" id="ARBA00022737"/>
    </source>
</evidence>
<dbReference type="InterPro" id="IPR013087">
    <property type="entry name" value="Znf_C2H2_type"/>
</dbReference>
<evidence type="ECO:0000256" key="7">
    <source>
        <dbReference type="ARBA" id="ARBA00023125"/>
    </source>
</evidence>
<feature type="domain" description="C2H2-type" evidence="11">
    <location>
        <begin position="143"/>
        <end position="170"/>
    </location>
</feature>
<evidence type="ECO:0000256" key="2">
    <source>
        <dbReference type="ARBA" id="ARBA00022723"/>
    </source>
</evidence>
<dbReference type="PANTHER" id="PTHR24399">
    <property type="entry name" value="ZINC FINGER AND BTB DOMAIN-CONTAINING"/>
    <property type="match status" value="1"/>
</dbReference>
<accession>A0A1B0CN36</accession>
<keyword evidence="9" id="KW-0539">Nucleus</keyword>
<evidence type="ECO:0000256" key="9">
    <source>
        <dbReference type="ARBA" id="ARBA00023242"/>
    </source>
</evidence>
<feature type="domain" description="C2H2-type" evidence="11">
    <location>
        <begin position="199"/>
        <end position="229"/>
    </location>
</feature>
<dbReference type="FunFam" id="3.30.160.60:FF:002070">
    <property type="entry name" value="Zinc finger protein"/>
    <property type="match status" value="1"/>
</dbReference>
<evidence type="ECO:0000313" key="12">
    <source>
        <dbReference type="EnsemblMetazoa" id="LLOJ006120-PA"/>
    </source>
</evidence>
<dbReference type="PROSITE" id="PS50157">
    <property type="entry name" value="ZINC_FINGER_C2H2_2"/>
    <property type="match status" value="4"/>
</dbReference>
<keyword evidence="2" id="KW-0479">Metal-binding</keyword>
<evidence type="ECO:0000313" key="13">
    <source>
        <dbReference type="Proteomes" id="UP000092461"/>
    </source>
</evidence>
<dbReference type="GO" id="GO:0002682">
    <property type="term" value="P:regulation of immune system process"/>
    <property type="evidence" value="ECO:0007669"/>
    <property type="project" value="TreeGrafter"/>
</dbReference>
<dbReference type="GO" id="GO:0008270">
    <property type="term" value="F:zinc ion binding"/>
    <property type="evidence" value="ECO:0007669"/>
    <property type="project" value="UniProtKB-KW"/>
</dbReference>
<comment type="subcellular location">
    <subcellularLocation>
        <location evidence="1">Nucleus</location>
    </subcellularLocation>
</comment>
<dbReference type="VEuPathDB" id="VectorBase:LLONM1_008501"/>
<dbReference type="Gene3D" id="3.30.160.60">
    <property type="entry name" value="Classic Zinc Finger"/>
    <property type="match status" value="4"/>
</dbReference>
<dbReference type="GO" id="GO:0000978">
    <property type="term" value="F:RNA polymerase II cis-regulatory region sequence-specific DNA binding"/>
    <property type="evidence" value="ECO:0007669"/>
    <property type="project" value="TreeGrafter"/>
</dbReference>
<feature type="domain" description="C2H2-type" evidence="11">
    <location>
        <begin position="99"/>
        <end position="126"/>
    </location>
</feature>
<evidence type="ECO:0000256" key="4">
    <source>
        <dbReference type="ARBA" id="ARBA00022771"/>
    </source>
</evidence>
<evidence type="ECO:0000256" key="8">
    <source>
        <dbReference type="ARBA" id="ARBA00023163"/>
    </source>
</evidence>
<evidence type="ECO:0000256" key="5">
    <source>
        <dbReference type="ARBA" id="ARBA00022833"/>
    </source>
</evidence>
<dbReference type="AlphaFoldDB" id="A0A1B0CN36"/>
<organism evidence="12 13">
    <name type="scientific">Lutzomyia longipalpis</name>
    <name type="common">Sand fly</name>
    <dbReference type="NCBI Taxonomy" id="7200"/>
    <lineage>
        <taxon>Eukaryota</taxon>
        <taxon>Metazoa</taxon>
        <taxon>Ecdysozoa</taxon>
        <taxon>Arthropoda</taxon>
        <taxon>Hexapoda</taxon>
        <taxon>Insecta</taxon>
        <taxon>Pterygota</taxon>
        <taxon>Neoptera</taxon>
        <taxon>Endopterygota</taxon>
        <taxon>Diptera</taxon>
        <taxon>Nematocera</taxon>
        <taxon>Psychodoidea</taxon>
        <taxon>Psychodidae</taxon>
        <taxon>Lutzomyia</taxon>
        <taxon>Lutzomyia</taxon>
    </lineage>
</organism>
<dbReference type="EnsemblMetazoa" id="LLOJ006120-RA">
    <property type="protein sequence ID" value="LLOJ006120-PA"/>
    <property type="gene ID" value="LLOJ006120"/>
</dbReference>
<feature type="domain" description="C2H2-type" evidence="11">
    <location>
        <begin position="171"/>
        <end position="198"/>
    </location>
</feature>
<keyword evidence="5" id="KW-0862">Zinc</keyword>
<dbReference type="FunFam" id="3.30.160.60:FF:000322">
    <property type="entry name" value="GDNF-inducible zinc finger protein 1"/>
    <property type="match status" value="1"/>
</dbReference>
<dbReference type="GO" id="GO:0005654">
    <property type="term" value="C:nucleoplasm"/>
    <property type="evidence" value="ECO:0007669"/>
    <property type="project" value="TreeGrafter"/>
</dbReference>
<dbReference type="InterPro" id="IPR036236">
    <property type="entry name" value="Znf_C2H2_sf"/>
</dbReference>
<dbReference type="PANTHER" id="PTHR24399:SF23">
    <property type="entry name" value="C2H2-TYPE DOMAIN-CONTAINING PROTEIN"/>
    <property type="match status" value="1"/>
</dbReference>
<keyword evidence="13" id="KW-1185">Reference proteome</keyword>
<evidence type="ECO:0000256" key="1">
    <source>
        <dbReference type="ARBA" id="ARBA00004123"/>
    </source>
</evidence>
<keyword evidence="3" id="KW-0677">Repeat</keyword>
<evidence type="ECO:0000256" key="10">
    <source>
        <dbReference type="PROSITE-ProRule" id="PRU00042"/>
    </source>
</evidence>
<proteinExistence type="predicted"/>
<dbReference type="GO" id="GO:0001817">
    <property type="term" value="P:regulation of cytokine production"/>
    <property type="evidence" value="ECO:0007669"/>
    <property type="project" value="TreeGrafter"/>
</dbReference>
<keyword evidence="6" id="KW-0805">Transcription regulation</keyword>
<reference evidence="12" key="1">
    <citation type="submission" date="2020-05" db="UniProtKB">
        <authorList>
            <consortium name="EnsemblMetazoa"/>
        </authorList>
    </citation>
    <scope>IDENTIFICATION</scope>
    <source>
        <strain evidence="12">Jacobina</strain>
    </source>
</reference>
<evidence type="ECO:0000256" key="6">
    <source>
        <dbReference type="ARBA" id="ARBA00023015"/>
    </source>
</evidence>
<keyword evidence="4 10" id="KW-0863">Zinc-finger</keyword>
<dbReference type="Pfam" id="PF00096">
    <property type="entry name" value="zf-C2H2"/>
    <property type="match status" value="4"/>
</dbReference>
<dbReference type="PROSITE" id="PS00028">
    <property type="entry name" value="ZINC_FINGER_C2H2_1"/>
    <property type="match status" value="3"/>
</dbReference>
<name>A0A1B0CN36_LUTLO</name>
<dbReference type="VEuPathDB" id="VectorBase:LLOJ006120"/>
<sequence length="237" mass="26858">MGIWRMGTVAMNSRDGVPSEECTSRRITDFSISSILRKDDPPAAVPRITRRPLNKVFESPWASQCPVVFNPVARVVGEYQCEASFVQSPSEKSHRATKYECEECGKGFSQLRNYKYHISIHRGTKEFAAHCPECGKMFNDKGYLSTICGKTFADRSNMTLHQRLHSGIKPFSCPLCPKAFTKKHHLKTHLNYHTGYKPYHCPHPNCGQSFTQSSNMRTHAKKCHFQPPPELPAPTLT</sequence>
<keyword evidence="8" id="KW-0804">Transcription</keyword>